<dbReference type="GO" id="GO:0005886">
    <property type="term" value="C:plasma membrane"/>
    <property type="evidence" value="ECO:0007669"/>
    <property type="project" value="UniProtKB-SubCell"/>
</dbReference>
<evidence type="ECO:0000313" key="15">
    <source>
        <dbReference type="Proteomes" id="UP000515126"/>
    </source>
</evidence>
<evidence type="ECO:0000259" key="13">
    <source>
        <dbReference type="PROSITE" id="PS50002"/>
    </source>
</evidence>
<dbReference type="CDD" id="cd11919">
    <property type="entry name" value="SH3_Sorbs1_1"/>
    <property type="match status" value="1"/>
</dbReference>
<evidence type="ECO:0000256" key="4">
    <source>
        <dbReference type="ARBA" id="ARBA00022443"/>
    </source>
</evidence>
<evidence type="ECO:0000256" key="11">
    <source>
        <dbReference type="PROSITE-ProRule" id="PRU00192"/>
    </source>
</evidence>
<dbReference type="FunFam" id="2.30.30.40:FF:000003">
    <property type="entry name" value="Sorbin and SH3 domain-containing protein 1 isoform 2"/>
    <property type="match status" value="1"/>
</dbReference>
<dbReference type="GO" id="GO:0005634">
    <property type="term" value="C:nucleus"/>
    <property type="evidence" value="ECO:0007669"/>
    <property type="project" value="TreeGrafter"/>
</dbReference>
<feature type="compositionally biased region" description="Polar residues" evidence="12">
    <location>
        <begin position="96"/>
        <end position="108"/>
    </location>
</feature>
<keyword evidence="8" id="KW-0677">Repeat</keyword>
<dbReference type="PRINTS" id="PR00499">
    <property type="entry name" value="P67PHOX"/>
</dbReference>
<keyword evidence="5" id="KW-1003">Cell membrane</keyword>
<dbReference type="InterPro" id="IPR001452">
    <property type="entry name" value="SH3_domain"/>
</dbReference>
<evidence type="ECO:0000256" key="2">
    <source>
        <dbReference type="ARBA" id="ARBA00004246"/>
    </source>
</evidence>
<feature type="domain" description="SoHo" evidence="14">
    <location>
        <begin position="224"/>
        <end position="281"/>
    </location>
</feature>
<feature type="compositionally biased region" description="Polar residues" evidence="12">
    <location>
        <begin position="627"/>
        <end position="643"/>
    </location>
</feature>
<accession>A0A6P5P1S8</accession>
<protein>
    <submittedName>
        <fullName evidence="16">Sorbin and SH3 domain-containing protein 1 isoform X11</fullName>
    </submittedName>
</protein>
<sequence>MLDPEGCRALQSCIWEDSPASSMSSECDVGSSKAVVNGLASGNHGPDKDMDPTKICTGKGTVTLRASSSYRGTPSSSPVSPQESPKHESKSDEWKLSSSADTNGNAQPSPLAAKGYRSVHPSLCADKPQGSPLLNEVSSSHIETDSQDFPPTSRPSSAYPSTTIVNPTIVLLQHNREQQKRLSSLSDPASERRAGEQDPVPTPAELTSPGRASERRAKDDSRRVVRSAQDLSNVSTDEVGIPLRNTERSKDWYKTMFKQIHKLNRDDDSDVHSPRYSFSDDTKSPLSVPRSKSEMNYIEGEKVVKRSATLPLPARSSSLKSSPERNDWEPPDKKVDTRKYRAEPKSIYEYQPGKSSVLTNEKMSSAVSPTPDITSEPPGYIYSSNFHAVKRESDGTPGGLASLENERQIYKSVLEGGDIPLQGLSGLKRPSSSASTKDSESPRHFIPADYLESTEEFIRRRHDDKEMRPARAKFDFKAQTLKELPLQKGDVVYIYRQIDQNWYEGEHHGRVGIFPRTYIELLPPAEKAQPRKLAPVQVLEYGEAIAKFNFNGDTQVEMSFRKGERITLLRQVDENWYEGRIPGTSRQGIFPITYVDVLKRPLVKTPVDYIDLPYSSSPSRSATVSPQQPQAQQRRVTPDRSQPSLDLCSYQALYSYVPQNDDELELRDGDIVDVMEKCDDGWFVGTSRRTRQFGTFPGNYVKPLYL</sequence>
<keyword evidence="4 11" id="KW-0728">SH3 domain</keyword>
<feature type="compositionally biased region" description="Polar residues" evidence="12">
    <location>
        <begin position="136"/>
        <end position="166"/>
    </location>
</feature>
<dbReference type="SMART" id="SM00326">
    <property type="entry name" value="SH3"/>
    <property type="match status" value="3"/>
</dbReference>
<feature type="compositionally biased region" description="Basic and acidic residues" evidence="12">
    <location>
        <begin position="212"/>
        <end position="223"/>
    </location>
</feature>
<evidence type="ECO:0000256" key="6">
    <source>
        <dbReference type="ARBA" id="ARBA00022490"/>
    </source>
</evidence>
<feature type="domain" description="SH3" evidence="13">
    <location>
        <begin position="465"/>
        <end position="524"/>
    </location>
</feature>
<gene>
    <name evidence="16" type="primary">Sorbs1</name>
</gene>
<evidence type="ECO:0000256" key="1">
    <source>
        <dbReference type="ARBA" id="ARBA00004236"/>
    </source>
</evidence>
<dbReference type="InterPro" id="IPR035610">
    <property type="entry name" value="SORBS1_SH3_1"/>
</dbReference>
<dbReference type="SMART" id="SM00459">
    <property type="entry name" value="Sorb"/>
    <property type="match status" value="1"/>
</dbReference>
<dbReference type="CTD" id="10580"/>
<keyword evidence="9" id="KW-0965">Cell junction</keyword>
<dbReference type="PANTHER" id="PTHR14167:SF64">
    <property type="entry name" value="SORBIN AND SH3 DOMAIN-CONTAINING PROTEIN 1"/>
    <property type="match status" value="1"/>
</dbReference>
<evidence type="ECO:0000256" key="9">
    <source>
        <dbReference type="ARBA" id="ARBA00022949"/>
    </source>
</evidence>
<dbReference type="Pfam" id="PF00018">
    <property type="entry name" value="SH3_1"/>
    <property type="match status" value="1"/>
</dbReference>
<dbReference type="PRINTS" id="PR00452">
    <property type="entry name" value="SH3DOMAIN"/>
</dbReference>
<keyword evidence="10" id="KW-0472">Membrane</keyword>
<keyword evidence="15" id="KW-1185">Reference proteome</keyword>
<dbReference type="InterPro" id="IPR035611">
    <property type="entry name" value="SORBS1_SH3_2"/>
</dbReference>
<feature type="domain" description="SH3" evidence="13">
    <location>
        <begin position="539"/>
        <end position="600"/>
    </location>
</feature>
<feature type="compositionally biased region" description="Basic and acidic residues" evidence="12">
    <location>
        <begin position="322"/>
        <end position="346"/>
    </location>
</feature>
<feature type="compositionally biased region" description="Basic and acidic residues" evidence="12">
    <location>
        <begin position="263"/>
        <end position="283"/>
    </location>
</feature>
<proteinExistence type="predicted"/>
<organism evidence="15 16">
    <name type="scientific">Mus caroli</name>
    <name type="common">Ryukyu mouse</name>
    <name type="synonym">Ricefield mouse</name>
    <dbReference type="NCBI Taxonomy" id="10089"/>
    <lineage>
        <taxon>Eukaryota</taxon>
        <taxon>Metazoa</taxon>
        <taxon>Chordata</taxon>
        <taxon>Craniata</taxon>
        <taxon>Vertebrata</taxon>
        <taxon>Euteleostomi</taxon>
        <taxon>Mammalia</taxon>
        <taxon>Eutheria</taxon>
        <taxon>Euarchontoglires</taxon>
        <taxon>Glires</taxon>
        <taxon>Rodentia</taxon>
        <taxon>Myomorpha</taxon>
        <taxon>Muroidea</taxon>
        <taxon>Muridae</taxon>
        <taxon>Murinae</taxon>
        <taxon>Mus</taxon>
        <taxon>Mus</taxon>
    </lineage>
</organism>
<evidence type="ECO:0000256" key="3">
    <source>
        <dbReference type="ARBA" id="ARBA00004496"/>
    </source>
</evidence>
<evidence type="ECO:0000256" key="10">
    <source>
        <dbReference type="ARBA" id="ARBA00023136"/>
    </source>
</evidence>
<dbReference type="InterPro" id="IPR036028">
    <property type="entry name" value="SH3-like_dom_sf"/>
</dbReference>
<dbReference type="FunFam" id="2.30.30.40:FF:000001">
    <property type="entry name" value="Sorbin and SH3 domain-containing protein 1 isoform 2"/>
    <property type="match status" value="1"/>
</dbReference>
<dbReference type="SUPFAM" id="SSF50044">
    <property type="entry name" value="SH3-domain"/>
    <property type="match status" value="3"/>
</dbReference>
<dbReference type="GO" id="GO:0005737">
    <property type="term" value="C:cytoplasm"/>
    <property type="evidence" value="ECO:0007669"/>
    <property type="project" value="UniProtKB-SubCell"/>
</dbReference>
<evidence type="ECO:0000256" key="12">
    <source>
        <dbReference type="SAM" id="MobiDB-lite"/>
    </source>
</evidence>
<dbReference type="Pfam" id="PF07653">
    <property type="entry name" value="SH3_2"/>
    <property type="match status" value="1"/>
</dbReference>
<dbReference type="InterPro" id="IPR035606">
    <property type="entry name" value="SORBS1_SH3"/>
</dbReference>
<reference evidence="16" key="1">
    <citation type="submission" date="2025-08" db="UniProtKB">
        <authorList>
            <consortium name="RefSeq"/>
        </authorList>
    </citation>
    <scope>IDENTIFICATION</scope>
</reference>
<dbReference type="Proteomes" id="UP000515126">
    <property type="component" value="Chromosome 19"/>
</dbReference>
<dbReference type="GO" id="GO:0005925">
    <property type="term" value="C:focal adhesion"/>
    <property type="evidence" value="ECO:0007669"/>
    <property type="project" value="UniProtKB-SubCell"/>
</dbReference>
<evidence type="ECO:0000256" key="7">
    <source>
        <dbReference type="ARBA" id="ARBA00022553"/>
    </source>
</evidence>
<feature type="region of interest" description="Disordered" evidence="12">
    <location>
        <begin position="421"/>
        <end position="445"/>
    </location>
</feature>
<dbReference type="FunFam" id="2.30.30.40:FF:000004">
    <property type="entry name" value="Sorbin and SH3 domain-containing protein 1 isoform 2"/>
    <property type="match status" value="1"/>
</dbReference>
<evidence type="ECO:0000256" key="8">
    <source>
        <dbReference type="ARBA" id="ARBA00022737"/>
    </source>
</evidence>
<dbReference type="CDD" id="cd11916">
    <property type="entry name" value="SH3_Sorbs1_3"/>
    <property type="match status" value="1"/>
</dbReference>
<dbReference type="GO" id="GO:1904393">
    <property type="term" value="P:regulation of skeletal muscle acetylcholine-gated channel clustering"/>
    <property type="evidence" value="ECO:0007669"/>
    <property type="project" value="UniProtKB-ARBA"/>
</dbReference>
<dbReference type="PANTHER" id="PTHR14167">
    <property type="entry name" value="SH3 DOMAIN-CONTAINING"/>
    <property type="match status" value="1"/>
</dbReference>
<keyword evidence="7" id="KW-0597">Phosphoprotein</keyword>
<dbReference type="PROSITE" id="PS50831">
    <property type="entry name" value="SOHO"/>
    <property type="match status" value="1"/>
</dbReference>
<name>A0A6P5P1S8_MUSCR</name>
<evidence type="ECO:0000313" key="16">
    <source>
        <dbReference type="RefSeq" id="XP_021007598.1"/>
    </source>
</evidence>
<keyword evidence="6" id="KW-0963">Cytoplasm</keyword>
<dbReference type="Pfam" id="PF02208">
    <property type="entry name" value="Sorb"/>
    <property type="match status" value="1"/>
</dbReference>
<dbReference type="GO" id="GO:0031589">
    <property type="term" value="P:cell-substrate adhesion"/>
    <property type="evidence" value="ECO:0007669"/>
    <property type="project" value="TreeGrafter"/>
</dbReference>
<evidence type="ECO:0000256" key="5">
    <source>
        <dbReference type="ARBA" id="ARBA00022475"/>
    </source>
</evidence>
<feature type="compositionally biased region" description="Basic and acidic residues" evidence="12">
    <location>
        <begin position="84"/>
        <end position="95"/>
    </location>
</feature>
<evidence type="ECO:0000259" key="14">
    <source>
        <dbReference type="PROSITE" id="PS50831"/>
    </source>
</evidence>
<feature type="region of interest" description="Disordered" evidence="12">
    <location>
        <begin position="36"/>
        <end position="355"/>
    </location>
</feature>
<dbReference type="Gene3D" id="2.30.30.40">
    <property type="entry name" value="SH3 Domains"/>
    <property type="match status" value="3"/>
</dbReference>
<dbReference type="PROSITE" id="PS50002">
    <property type="entry name" value="SH3"/>
    <property type="match status" value="3"/>
</dbReference>
<dbReference type="RefSeq" id="XP_021007598.1">
    <property type="nucleotide sequence ID" value="XM_021151939.2"/>
</dbReference>
<comment type="subcellular location">
    <subcellularLocation>
        <location evidence="2">Cell junction</location>
        <location evidence="2">Focal adhesion</location>
    </subcellularLocation>
    <subcellularLocation>
        <location evidence="1">Cell membrane</location>
    </subcellularLocation>
    <subcellularLocation>
        <location evidence="3">Cytoplasm</location>
    </subcellularLocation>
</comment>
<feature type="compositionally biased region" description="Low complexity" evidence="12">
    <location>
        <begin position="67"/>
        <end position="83"/>
    </location>
</feature>
<dbReference type="GeneID" id="110285633"/>
<dbReference type="Pfam" id="PF14604">
    <property type="entry name" value="SH3_9"/>
    <property type="match status" value="1"/>
</dbReference>
<dbReference type="InterPro" id="IPR050384">
    <property type="entry name" value="Endophilin_SH3RF"/>
</dbReference>
<feature type="compositionally biased region" description="Low complexity" evidence="12">
    <location>
        <begin position="614"/>
        <end position="626"/>
    </location>
</feature>
<dbReference type="CDD" id="cd11922">
    <property type="entry name" value="SH3_Sorbs1_2"/>
    <property type="match status" value="1"/>
</dbReference>
<feature type="domain" description="SH3" evidence="13">
    <location>
        <begin position="645"/>
        <end position="706"/>
    </location>
</feature>
<dbReference type="AlphaFoldDB" id="A0A6P5P1S8"/>
<dbReference type="InterPro" id="IPR003127">
    <property type="entry name" value="SoHo_dom"/>
</dbReference>
<feature type="region of interest" description="Disordered" evidence="12">
    <location>
        <begin position="614"/>
        <end position="643"/>
    </location>
</feature>